<dbReference type="STRING" id="53468.A0A3P6H371"/>
<dbReference type="InterPro" id="IPR007728">
    <property type="entry name" value="Pre-SET_dom"/>
</dbReference>
<name>A0A3P6H371_MESCO</name>
<reference evidence="10 11" key="1">
    <citation type="submission" date="2018-10" db="EMBL/GenBank/DDBJ databases">
        <authorList>
            <consortium name="Pathogen Informatics"/>
        </authorList>
    </citation>
    <scope>NUCLEOTIDE SEQUENCE [LARGE SCALE GENOMIC DNA]</scope>
</reference>
<dbReference type="GO" id="GO:0005694">
    <property type="term" value="C:chromosome"/>
    <property type="evidence" value="ECO:0007669"/>
    <property type="project" value="UniProtKB-SubCell"/>
</dbReference>
<feature type="domain" description="Pre-SET" evidence="9">
    <location>
        <begin position="50"/>
        <end position="117"/>
    </location>
</feature>
<dbReference type="Pfam" id="PF00856">
    <property type="entry name" value="SET"/>
    <property type="match status" value="1"/>
</dbReference>
<evidence type="ECO:0000256" key="7">
    <source>
        <dbReference type="ARBA" id="ARBA00022833"/>
    </source>
</evidence>
<dbReference type="PANTHER" id="PTHR46223:SF3">
    <property type="entry name" value="HISTONE-LYSINE N-METHYLTRANSFERASE SET-23"/>
    <property type="match status" value="1"/>
</dbReference>
<dbReference type="Proteomes" id="UP000267029">
    <property type="component" value="Unassembled WGS sequence"/>
</dbReference>
<gene>
    <name evidence="10" type="ORF">MCOS_LOCUS7925</name>
</gene>
<keyword evidence="4" id="KW-0808">Transferase</keyword>
<keyword evidence="6" id="KW-0479">Metal-binding</keyword>
<evidence type="ECO:0000259" key="8">
    <source>
        <dbReference type="PROSITE" id="PS50280"/>
    </source>
</evidence>
<evidence type="ECO:0008006" key="12">
    <source>
        <dbReference type="Google" id="ProtNLM"/>
    </source>
</evidence>
<evidence type="ECO:0000259" key="9">
    <source>
        <dbReference type="PROSITE" id="PS50867"/>
    </source>
</evidence>
<dbReference type="GO" id="GO:0042054">
    <property type="term" value="F:histone methyltransferase activity"/>
    <property type="evidence" value="ECO:0007669"/>
    <property type="project" value="InterPro"/>
</dbReference>
<dbReference type="GO" id="GO:0005634">
    <property type="term" value="C:nucleus"/>
    <property type="evidence" value="ECO:0007669"/>
    <property type="project" value="InterPro"/>
</dbReference>
<accession>A0A3P6H371</accession>
<dbReference type="InterPro" id="IPR001214">
    <property type="entry name" value="SET_dom"/>
</dbReference>
<keyword evidence="2" id="KW-0158">Chromosome</keyword>
<dbReference type="OrthoDB" id="616263at2759"/>
<evidence type="ECO:0000256" key="6">
    <source>
        <dbReference type="ARBA" id="ARBA00022723"/>
    </source>
</evidence>
<keyword evidence="3" id="KW-0489">Methyltransferase</keyword>
<dbReference type="EMBL" id="UXSR01005426">
    <property type="protein sequence ID" value="VDD81922.1"/>
    <property type="molecule type" value="Genomic_DNA"/>
</dbReference>
<evidence type="ECO:0000256" key="3">
    <source>
        <dbReference type="ARBA" id="ARBA00022603"/>
    </source>
</evidence>
<sequence>MRCLLSECGISLEGNELAHVWYKCSLINFLTPYYLECEELTVGAITNRVRGCNCIRPCVDESTCSCMRRSLGRNYNRSHRLLKVIGEQDQYQRPVFECHSECGCQFLGCRNRNVQYRLGDTSLLSVFDTRGMGRGVCATRNIRRGEFVCVYQGRYMNPANVHTIAERQLRTSVDGAQPSITDSSRWPPSAFINHSCQPNMTVIPVRIESSKAYLTLFAIRDIREGEELTYDYTESSSGVIWDNKSELSPSPFKMKLAFKTTRNVNLCLLFKDCQKW</sequence>
<dbReference type="PROSITE" id="PS50280">
    <property type="entry name" value="SET"/>
    <property type="match status" value="1"/>
</dbReference>
<dbReference type="InterPro" id="IPR046341">
    <property type="entry name" value="SET_dom_sf"/>
</dbReference>
<evidence type="ECO:0000256" key="2">
    <source>
        <dbReference type="ARBA" id="ARBA00022454"/>
    </source>
</evidence>
<dbReference type="InterPro" id="IPR050973">
    <property type="entry name" value="H3K9_Histone-Lys_N-MTase"/>
</dbReference>
<dbReference type="GO" id="GO:0032259">
    <property type="term" value="P:methylation"/>
    <property type="evidence" value="ECO:0007669"/>
    <property type="project" value="UniProtKB-KW"/>
</dbReference>
<evidence type="ECO:0000313" key="10">
    <source>
        <dbReference type="EMBL" id="VDD81922.1"/>
    </source>
</evidence>
<evidence type="ECO:0000313" key="11">
    <source>
        <dbReference type="Proteomes" id="UP000267029"/>
    </source>
</evidence>
<evidence type="ECO:0000256" key="4">
    <source>
        <dbReference type="ARBA" id="ARBA00022679"/>
    </source>
</evidence>
<dbReference type="SUPFAM" id="SSF82199">
    <property type="entry name" value="SET domain"/>
    <property type="match status" value="1"/>
</dbReference>
<feature type="domain" description="SET" evidence="8">
    <location>
        <begin position="122"/>
        <end position="233"/>
    </location>
</feature>
<protein>
    <recommendedName>
        <fullName evidence="12">SET domain-containing protein</fullName>
    </recommendedName>
</protein>
<keyword evidence="11" id="KW-1185">Reference proteome</keyword>
<dbReference type="GO" id="GO:0008270">
    <property type="term" value="F:zinc ion binding"/>
    <property type="evidence" value="ECO:0007669"/>
    <property type="project" value="InterPro"/>
</dbReference>
<comment type="subcellular location">
    <subcellularLocation>
        <location evidence="1">Chromosome</location>
    </subcellularLocation>
</comment>
<evidence type="ECO:0000256" key="5">
    <source>
        <dbReference type="ARBA" id="ARBA00022691"/>
    </source>
</evidence>
<keyword evidence="7" id="KW-0862">Zinc</keyword>
<dbReference type="AlphaFoldDB" id="A0A3P6H371"/>
<evidence type="ECO:0000256" key="1">
    <source>
        <dbReference type="ARBA" id="ARBA00004286"/>
    </source>
</evidence>
<dbReference type="PROSITE" id="PS50867">
    <property type="entry name" value="PRE_SET"/>
    <property type="match status" value="1"/>
</dbReference>
<keyword evidence="5" id="KW-0949">S-adenosyl-L-methionine</keyword>
<proteinExistence type="predicted"/>
<dbReference type="PANTHER" id="PTHR46223">
    <property type="entry name" value="HISTONE-LYSINE N-METHYLTRANSFERASE SUV39H"/>
    <property type="match status" value="1"/>
</dbReference>
<dbReference type="Pfam" id="PF05033">
    <property type="entry name" value="Pre-SET"/>
    <property type="match status" value="1"/>
</dbReference>
<organism evidence="10 11">
    <name type="scientific">Mesocestoides corti</name>
    <name type="common">Flatworm</name>
    <dbReference type="NCBI Taxonomy" id="53468"/>
    <lineage>
        <taxon>Eukaryota</taxon>
        <taxon>Metazoa</taxon>
        <taxon>Spiralia</taxon>
        <taxon>Lophotrochozoa</taxon>
        <taxon>Platyhelminthes</taxon>
        <taxon>Cestoda</taxon>
        <taxon>Eucestoda</taxon>
        <taxon>Cyclophyllidea</taxon>
        <taxon>Mesocestoididae</taxon>
        <taxon>Mesocestoides</taxon>
    </lineage>
</organism>
<dbReference type="SMART" id="SM00317">
    <property type="entry name" value="SET"/>
    <property type="match status" value="1"/>
</dbReference>
<dbReference type="Gene3D" id="2.170.270.10">
    <property type="entry name" value="SET domain"/>
    <property type="match status" value="1"/>
</dbReference>